<dbReference type="SMART" id="SM00327">
    <property type="entry name" value="VWA"/>
    <property type="match status" value="1"/>
</dbReference>
<dbReference type="NCBIfam" id="NF041940">
    <property type="entry name" value="choice_anch_X"/>
    <property type="match status" value="1"/>
</dbReference>
<name>A0AA35KGD8_9SAUR</name>
<dbReference type="PANTHER" id="PTHR10579:SF42">
    <property type="entry name" value="CHLORIDE CHANNEL ACCESSORY 3B"/>
    <property type="match status" value="1"/>
</dbReference>
<evidence type="ECO:0000256" key="4">
    <source>
        <dbReference type="ARBA" id="ARBA00022723"/>
    </source>
</evidence>
<dbReference type="PANTHER" id="PTHR10579">
    <property type="entry name" value="CALCIUM-ACTIVATED CHLORIDE CHANNEL REGULATOR"/>
    <property type="match status" value="1"/>
</dbReference>
<keyword evidence="12" id="KW-0472">Membrane</keyword>
<feature type="compositionally biased region" description="Low complexity" evidence="11">
    <location>
        <begin position="949"/>
        <end position="958"/>
    </location>
</feature>
<dbReference type="GO" id="GO:0006508">
    <property type="term" value="P:proteolysis"/>
    <property type="evidence" value="ECO:0007669"/>
    <property type="project" value="UniProtKB-KW"/>
</dbReference>
<dbReference type="InterPro" id="IPR036465">
    <property type="entry name" value="vWFA_dom_sf"/>
</dbReference>
<keyword evidence="5" id="KW-0732">Signal</keyword>
<evidence type="ECO:0000256" key="6">
    <source>
        <dbReference type="ARBA" id="ARBA00022801"/>
    </source>
</evidence>
<dbReference type="InterPro" id="IPR013642">
    <property type="entry name" value="CLCA_N"/>
</dbReference>
<dbReference type="PROSITE" id="PS50234">
    <property type="entry name" value="VWFA"/>
    <property type="match status" value="1"/>
</dbReference>
<dbReference type="Pfam" id="PF08434">
    <property type="entry name" value="CLCA"/>
    <property type="match status" value="1"/>
</dbReference>
<dbReference type="CDD" id="cd00198">
    <property type="entry name" value="vWFA"/>
    <property type="match status" value="1"/>
</dbReference>
<feature type="domain" description="VWFA" evidence="13">
    <location>
        <begin position="371"/>
        <end position="541"/>
    </location>
</feature>
<feature type="compositionally biased region" description="Basic and acidic residues" evidence="11">
    <location>
        <begin position="959"/>
        <end position="975"/>
    </location>
</feature>
<dbReference type="GO" id="GO:0005886">
    <property type="term" value="C:plasma membrane"/>
    <property type="evidence" value="ECO:0007669"/>
    <property type="project" value="TreeGrafter"/>
</dbReference>
<evidence type="ECO:0000256" key="2">
    <source>
        <dbReference type="ARBA" id="ARBA00022448"/>
    </source>
</evidence>
<comment type="similarity">
    <text evidence="1">Belongs to the CLCR family.</text>
</comment>
<accession>A0AA35KGD8</accession>
<keyword evidence="10" id="KW-0868">Chloride</keyword>
<evidence type="ECO:0000313" key="15">
    <source>
        <dbReference type="Proteomes" id="UP001178461"/>
    </source>
</evidence>
<dbReference type="InterPro" id="IPR013783">
    <property type="entry name" value="Ig-like_fold"/>
</dbReference>
<organism evidence="14 15">
    <name type="scientific">Podarcis lilfordi</name>
    <name type="common">Lilford's wall lizard</name>
    <dbReference type="NCBI Taxonomy" id="74358"/>
    <lineage>
        <taxon>Eukaryota</taxon>
        <taxon>Metazoa</taxon>
        <taxon>Chordata</taxon>
        <taxon>Craniata</taxon>
        <taxon>Vertebrata</taxon>
        <taxon>Euteleostomi</taxon>
        <taxon>Lepidosauria</taxon>
        <taxon>Squamata</taxon>
        <taxon>Bifurcata</taxon>
        <taxon>Unidentata</taxon>
        <taxon>Episquamata</taxon>
        <taxon>Laterata</taxon>
        <taxon>Lacertibaenia</taxon>
        <taxon>Lacertidae</taxon>
        <taxon>Podarcis</taxon>
    </lineage>
</organism>
<keyword evidence="2" id="KW-0813">Transport</keyword>
<keyword evidence="9" id="KW-0325">Glycoprotein</keyword>
<feature type="region of interest" description="Disordered" evidence="11">
    <location>
        <begin position="949"/>
        <end position="978"/>
    </location>
</feature>
<evidence type="ECO:0000256" key="5">
    <source>
        <dbReference type="ARBA" id="ARBA00022729"/>
    </source>
</evidence>
<evidence type="ECO:0000256" key="3">
    <source>
        <dbReference type="ARBA" id="ARBA00022670"/>
    </source>
</evidence>
<dbReference type="AlphaFoldDB" id="A0AA35KGD8"/>
<keyword evidence="3" id="KW-0645">Protease</keyword>
<feature type="transmembrane region" description="Helical" evidence="12">
    <location>
        <begin position="998"/>
        <end position="1019"/>
    </location>
</feature>
<dbReference type="GO" id="GO:0046872">
    <property type="term" value="F:metal ion binding"/>
    <property type="evidence" value="ECO:0007669"/>
    <property type="project" value="UniProtKB-KW"/>
</dbReference>
<dbReference type="InterPro" id="IPR051266">
    <property type="entry name" value="CLCR"/>
</dbReference>
<gene>
    <name evidence="14" type="ORF">PODLI_1B012420</name>
</gene>
<keyword evidence="8" id="KW-0482">Metalloprotease</keyword>
<dbReference type="FunFam" id="3.40.50.410:FF:000034">
    <property type="entry name" value="calcium-activated chloride channel regulator 1"/>
    <property type="match status" value="1"/>
</dbReference>
<proteinExistence type="inferred from homology"/>
<dbReference type="GO" id="GO:0008237">
    <property type="term" value="F:metallopeptidase activity"/>
    <property type="evidence" value="ECO:0007669"/>
    <property type="project" value="UniProtKB-KW"/>
</dbReference>
<sequence>MEEEEAVAIYYTTQMERPKVFQEQKLLRWKIDFGECWEAFEVKEAFNSSVTVKQDLFLRDFPASLPHCTAVSLQPSEQVEINKCHKERWRLTTGCCCCYVVIAINPQIPEDNKMVDAIKDMVKEASTYLFSATRQRFYFKTVKVIIPSTWKPKNEYQRVTTESYDKADVIVADHYLKHGDDPYTLQYGGCGEPGRYIHFTPNFLTNDKLHNAYGPRGRVFVHEWAHLRWGVFDEYNNDAPFYTPGGDNLPEATRCSAGFTGQYIFPLGGKSYRDCKIDHRTQLYEHGCLFVPKRHQDTAASIMYLQSLPSVTQFCDKSNHNIKATNLQNKMCNYRSTWEVIMDSPDFASSSPITVPPPDPTVSLLQKQERVLCLVLDVSGSMDLNNRTVRLKQAAEIFLLQIIEAGSWVGIVAFSSTAAVKTHLKQISNDSMRKTLTEYLPTRTTRGTNICSGVRSGFQVFLHKYGSTKGCEIVLLTDGEDTAISSCLDEVQRSGSIIHTIALGSNATKDLETLADKTGGLKFSITDSLDSNSLIDAFSGLSSGSGDISQQSIQLESSGQSVGSQDQLNGIVTIDKTVGNDTFFVVTWGTSPPEILLTDPKGREYTEKDFAIDDTNVRTARLKIDGTAETGDWIYSIKNTHSGAQVISIAATTRAASASVPPLIVKPYTKSNTNKFPSPMVIYAEVSQGFLPVIGAKVTVMVEPEIGTPVELELYDDGSGADILKNDGIYSRYFTSFRGNGRHNIKVRVQGKDQTLRRSRRQSQALYLTGFVEEDGQITMNPPKPEPTDDELQTNLGSVSRVASGGSFVVSGVPLADTIPDAFPPSKITDLEVKLDEDDDHFCFAWTAPGNDYDAGQAERYEIKMSENPFELRNETFNDATSVNTTGLAVEISGVKQMFRYKPHNFMKENGTSIYFAIRAIDGSSNIGDVSNIARAVVLLPALPPTPASPVTTSTAHTTPDDKYSVSPTLDDKHTTPSNVKPTCANDTNAINTTMETVIIVCASAIIICAIVSITVCVLRKQRYRSYDTCMDISVVNKNALTIL</sequence>
<keyword evidence="4" id="KW-0479">Metal-binding</keyword>
<dbReference type="Gene3D" id="3.40.50.410">
    <property type="entry name" value="von Willebrand factor, type A domain"/>
    <property type="match status" value="1"/>
</dbReference>
<reference evidence="14" key="1">
    <citation type="submission" date="2022-12" db="EMBL/GenBank/DDBJ databases">
        <authorList>
            <person name="Alioto T."/>
            <person name="Alioto T."/>
            <person name="Gomez Garrido J."/>
        </authorList>
    </citation>
    <scope>NUCLEOTIDE SEQUENCE</scope>
</reference>
<evidence type="ECO:0000256" key="1">
    <source>
        <dbReference type="ARBA" id="ARBA00006398"/>
    </source>
</evidence>
<evidence type="ECO:0000256" key="9">
    <source>
        <dbReference type="ARBA" id="ARBA00023180"/>
    </source>
</evidence>
<evidence type="ECO:0000259" key="13">
    <source>
        <dbReference type="PROSITE" id="PS50234"/>
    </source>
</evidence>
<evidence type="ECO:0000256" key="10">
    <source>
        <dbReference type="ARBA" id="ARBA00023214"/>
    </source>
</evidence>
<dbReference type="InterPro" id="IPR004727">
    <property type="entry name" value="CLCA_chordata"/>
</dbReference>
<evidence type="ECO:0000256" key="12">
    <source>
        <dbReference type="SAM" id="Phobius"/>
    </source>
</evidence>
<keyword evidence="12" id="KW-1133">Transmembrane helix</keyword>
<evidence type="ECO:0000256" key="11">
    <source>
        <dbReference type="SAM" id="MobiDB-lite"/>
    </source>
</evidence>
<evidence type="ECO:0000256" key="8">
    <source>
        <dbReference type="ARBA" id="ARBA00023049"/>
    </source>
</evidence>
<dbReference type="EMBL" id="OX395131">
    <property type="protein sequence ID" value="CAI5776804.1"/>
    <property type="molecule type" value="Genomic_DNA"/>
</dbReference>
<dbReference type="GO" id="GO:0005229">
    <property type="term" value="F:intracellularly calcium-gated chloride channel activity"/>
    <property type="evidence" value="ECO:0007669"/>
    <property type="project" value="InterPro"/>
</dbReference>
<evidence type="ECO:0000256" key="7">
    <source>
        <dbReference type="ARBA" id="ARBA00022833"/>
    </source>
</evidence>
<keyword evidence="7" id="KW-0862">Zinc</keyword>
<dbReference type="InterPro" id="IPR002035">
    <property type="entry name" value="VWF_A"/>
</dbReference>
<keyword evidence="12" id="KW-0812">Transmembrane</keyword>
<dbReference type="SUPFAM" id="SSF53300">
    <property type="entry name" value="vWA-like"/>
    <property type="match status" value="1"/>
</dbReference>
<keyword evidence="15" id="KW-1185">Reference proteome</keyword>
<dbReference type="Gene3D" id="2.60.40.10">
    <property type="entry name" value="Immunoglobulins"/>
    <property type="match status" value="1"/>
</dbReference>
<keyword evidence="6" id="KW-0378">Hydrolase</keyword>
<dbReference type="Proteomes" id="UP001178461">
    <property type="component" value="Chromosome 6"/>
</dbReference>
<evidence type="ECO:0000313" key="14">
    <source>
        <dbReference type="EMBL" id="CAI5776804.1"/>
    </source>
</evidence>
<dbReference type="NCBIfam" id="TIGR00868">
    <property type="entry name" value="hCaCC"/>
    <property type="match status" value="1"/>
</dbReference>
<protein>
    <submittedName>
        <fullName evidence="14">Calcium-activated chloride channel regulator 1-like</fullName>
    </submittedName>
</protein>
<dbReference type="Pfam" id="PF13519">
    <property type="entry name" value="VWA_2"/>
    <property type="match status" value="1"/>
</dbReference>